<proteinExistence type="predicted"/>
<gene>
    <name evidence="1" type="ORF">PENARI_c040G05916</name>
</gene>
<keyword evidence="2" id="KW-1185">Reference proteome</keyword>
<reference evidence="1 2" key="1">
    <citation type="journal article" date="2016" name="Sci. Rep.">
        <title>Penicillium arizonense, a new, genome sequenced fungal species, reveals a high chemical diversity in secreted metabolites.</title>
        <authorList>
            <person name="Grijseels S."/>
            <person name="Nielsen J.C."/>
            <person name="Randelovic M."/>
            <person name="Nielsen J."/>
            <person name="Nielsen K.F."/>
            <person name="Workman M."/>
            <person name="Frisvad J.C."/>
        </authorList>
    </citation>
    <scope>NUCLEOTIDE SEQUENCE [LARGE SCALE GENOMIC DNA]</scope>
    <source>
        <strain evidence="1 2">CBS 141311</strain>
    </source>
</reference>
<sequence length="12" mass="1343">MSSLSLYSKNRG</sequence>
<accession>A0A1F5L3R0</accession>
<dbReference type="EMBL" id="LXJU01000040">
    <property type="protein sequence ID" value="OGE47610.1"/>
    <property type="molecule type" value="Genomic_DNA"/>
</dbReference>
<name>A0A1F5L3R0_PENAI</name>
<evidence type="ECO:0000313" key="1">
    <source>
        <dbReference type="EMBL" id="OGE47610.1"/>
    </source>
</evidence>
<protein>
    <submittedName>
        <fullName evidence="1">Uncharacterized protein</fullName>
    </submittedName>
</protein>
<organism evidence="1 2">
    <name type="scientific">Penicillium arizonense</name>
    <dbReference type="NCBI Taxonomy" id="1835702"/>
    <lineage>
        <taxon>Eukaryota</taxon>
        <taxon>Fungi</taxon>
        <taxon>Dikarya</taxon>
        <taxon>Ascomycota</taxon>
        <taxon>Pezizomycotina</taxon>
        <taxon>Eurotiomycetes</taxon>
        <taxon>Eurotiomycetidae</taxon>
        <taxon>Eurotiales</taxon>
        <taxon>Aspergillaceae</taxon>
        <taxon>Penicillium</taxon>
    </lineage>
</organism>
<comment type="caution">
    <text evidence="1">The sequence shown here is derived from an EMBL/GenBank/DDBJ whole genome shotgun (WGS) entry which is preliminary data.</text>
</comment>
<dbReference type="Proteomes" id="UP000177622">
    <property type="component" value="Unassembled WGS sequence"/>
</dbReference>
<evidence type="ECO:0000313" key="2">
    <source>
        <dbReference type="Proteomes" id="UP000177622"/>
    </source>
</evidence>